<dbReference type="OrthoDB" id="6359816at2759"/>
<gene>
    <name evidence="2" type="ORF">B0J11DRAFT_589460</name>
</gene>
<dbReference type="PANTHER" id="PTHR47843">
    <property type="entry name" value="BTB DOMAIN-CONTAINING PROTEIN-RELATED"/>
    <property type="match status" value="1"/>
</dbReference>
<reference evidence="2" key="1">
    <citation type="journal article" date="2021" name="Nat. Commun.">
        <title>Genetic determinants of endophytism in the Arabidopsis root mycobiome.</title>
        <authorList>
            <person name="Mesny F."/>
            <person name="Miyauchi S."/>
            <person name="Thiergart T."/>
            <person name="Pickel B."/>
            <person name="Atanasova L."/>
            <person name="Karlsson M."/>
            <person name="Huettel B."/>
            <person name="Barry K.W."/>
            <person name="Haridas S."/>
            <person name="Chen C."/>
            <person name="Bauer D."/>
            <person name="Andreopoulos W."/>
            <person name="Pangilinan J."/>
            <person name="LaButti K."/>
            <person name="Riley R."/>
            <person name="Lipzen A."/>
            <person name="Clum A."/>
            <person name="Drula E."/>
            <person name="Henrissat B."/>
            <person name="Kohler A."/>
            <person name="Grigoriev I.V."/>
            <person name="Martin F.M."/>
            <person name="Hacquard S."/>
        </authorList>
    </citation>
    <scope>NUCLEOTIDE SEQUENCE</scope>
    <source>
        <strain evidence="2">MPI-CAGE-CH-0243</strain>
    </source>
</reference>
<proteinExistence type="predicted"/>
<sequence>MEDASRQILLASLKELLQSGNYSDLTITCGQDIYKAHKVIICSRTAFFANAIRFPGKESKEATIDLPEDEPATIKLLMQYMYEGEYHPFHVETSKPSDKTILQKQTAAHSCRDQNFCCENYGNIRVCDHHFCGVQYRPKFNGTASQLLVHSKMYEIGERYDVQGLKELAKEKFRIACDEFWNTSDFPEAAYHAFSSTVADDKGLRTIVCQILANHMELINKEEIVALLMEFNGLAYGLLKEKIIHGWK</sequence>
<keyword evidence="3" id="KW-1185">Reference proteome</keyword>
<dbReference type="PROSITE" id="PS50097">
    <property type="entry name" value="BTB"/>
    <property type="match status" value="1"/>
</dbReference>
<protein>
    <recommendedName>
        <fullName evidence="1">BTB domain-containing protein</fullName>
    </recommendedName>
</protein>
<feature type="domain" description="BTB" evidence="1">
    <location>
        <begin position="23"/>
        <end position="90"/>
    </location>
</feature>
<comment type="caution">
    <text evidence="2">The sequence shown here is derived from an EMBL/GenBank/DDBJ whole genome shotgun (WGS) entry which is preliminary data.</text>
</comment>
<dbReference type="InterPro" id="IPR000210">
    <property type="entry name" value="BTB/POZ_dom"/>
</dbReference>
<dbReference type="Gene3D" id="3.30.710.10">
    <property type="entry name" value="Potassium Channel Kv1.1, Chain A"/>
    <property type="match status" value="1"/>
</dbReference>
<accession>A0A9P9ELD6</accession>
<evidence type="ECO:0000313" key="2">
    <source>
        <dbReference type="EMBL" id="KAH7139567.1"/>
    </source>
</evidence>
<dbReference type="Proteomes" id="UP000700596">
    <property type="component" value="Unassembled WGS sequence"/>
</dbReference>
<dbReference type="EMBL" id="JAGMWT010000001">
    <property type="protein sequence ID" value="KAH7139567.1"/>
    <property type="molecule type" value="Genomic_DNA"/>
</dbReference>
<evidence type="ECO:0000313" key="3">
    <source>
        <dbReference type="Proteomes" id="UP000700596"/>
    </source>
</evidence>
<dbReference type="Pfam" id="PF00651">
    <property type="entry name" value="BTB"/>
    <property type="match status" value="1"/>
</dbReference>
<evidence type="ECO:0000259" key="1">
    <source>
        <dbReference type="PROSITE" id="PS50097"/>
    </source>
</evidence>
<organism evidence="2 3">
    <name type="scientific">Dendryphion nanum</name>
    <dbReference type="NCBI Taxonomy" id="256645"/>
    <lineage>
        <taxon>Eukaryota</taxon>
        <taxon>Fungi</taxon>
        <taxon>Dikarya</taxon>
        <taxon>Ascomycota</taxon>
        <taxon>Pezizomycotina</taxon>
        <taxon>Dothideomycetes</taxon>
        <taxon>Pleosporomycetidae</taxon>
        <taxon>Pleosporales</taxon>
        <taxon>Torulaceae</taxon>
        <taxon>Dendryphion</taxon>
    </lineage>
</organism>
<name>A0A9P9ELD6_9PLEO</name>
<dbReference type="InterPro" id="IPR011333">
    <property type="entry name" value="SKP1/BTB/POZ_sf"/>
</dbReference>
<dbReference type="SUPFAM" id="SSF54695">
    <property type="entry name" value="POZ domain"/>
    <property type="match status" value="1"/>
</dbReference>
<dbReference type="PANTHER" id="PTHR47843:SF5">
    <property type="entry name" value="BTB_POZ DOMAIN PROTEIN"/>
    <property type="match status" value="1"/>
</dbReference>
<dbReference type="AlphaFoldDB" id="A0A9P9ELD6"/>
<dbReference type="CDD" id="cd18186">
    <property type="entry name" value="BTB_POZ_ZBTB_KLHL-like"/>
    <property type="match status" value="1"/>
</dbReference>